<sequence length="229" mass="24718">MKRAERLHALSEMLRRSGARGVSAERLAREFEVSARTVKRDLDALEKSGTPIWSRPGPGGGYGVTAGTSLPPVSLSSAQAVALMAAVSAAPDTPYADLAAAGVRKIVDVLDPRTRGRADQLADRIWVDAPPSASRAVRSALEEAMVEQRVIRIRYTSRGGAATTRDVEPVLFASRSGQWYLVGWCRLRDAMRWFTVSHIERASVTKSLCTGHTVHEVGVPPVNAKPVHG</sequence>
<evidence type="ECO:0000313" key="3">
    <source>
        <dbReference type="EMBL" id="TSD62845.1"/>
    </source>
</evidence>
<dbReference type="InterPro" id="IPR026881">
    <property type="entry name" value="WYL_dom"/>
</dbReference>
<evidence type="ECO:0000313" key="4">
    <source>
        <dbReference type="Proteomes" id="UP000316988"/>
    </source>
</evidence>
<name>A0A554S922_9ACTN</name>
<dbReference type="InterPro" id="IPR013196">
    <property type="entry name" value="HTH_11"/>
</dbReference>
<dbReference type="Proteomes" id="UP000316988">
    <property type="component" value="Unassembled WGS sequence"/>
</dbReference>
<evidence type="ECO:0000259" key="2">
    <source>
        <dbReference type="Pfam" id="PF13280"/>
    </source>
</evidence>
<dbReference type="SUPFAM" id="SSF46785">
    <property type="entry name" value="Winged helix' DNA-binding domain"/>
    <property type="match status" value="1"/>
</dbReference>
<gene>
    <name evidence="3" type="ORF">FNM00_10780</name>
</gene>
<feature type="domain" description="Helix-turn-helix type 11" evidence="1">
    <location>
        <begin position="6"/>
        <end position="62"/>
    </location>
</feature>
<dbReference type="Pfam" id="PF08279">
    <property type="entry name" value="HTH_11"/>
    <property type="match status" value="1"/>
</dbReference>
<dbReference type="InterPro" id="IPR051534">
    <property type="entry name" value="CBASS_pafABC_assoc_protein"/>
</dbReference>
<reference evidence="3 4" key="1">
    <citation type="submission" date="2019-07" db="EMBL/GenBank/DDBJ databases">
        <authorList>
            <person name="Zhao L.H."/>
        </authorList>
    </citation>
    <scope>NUCLEOTIDE SEQUENCE [LARGE SCALE GENOMIC DNA]</scope>
    <source>
        <strain evidence="3 4">Co35</strain>
    </source>
</reference>
<dbReference type="InterPro" id="IPR036390">
    <property type="entry name" value="WH_DNA-bd_sf"/>
</dbReference>
<keyword evidence="4" id="KW-1185">Reference proteome</keyword>
<comment type="caution">
    <text evidence="3">The sequence shown here is derived from an EMBL/GenBank/DDBJ whole genome shotgun (WGS) entry which is preliminary data.</text>
</comment>
<dbReference type="OrthoDB" id="8555652at2"/>
<dbReference type="EMBL" id="VLNT01000007">
    <property type="protein sequence ID" value="TSD62845.1"/>
    <property type="molecule type" value="Genomic_DNA"/>
</dbReference>
<dbReference type="PANTHER" id="PTHR34580:SF1">
    <property type="entry name" value="PROTEIN PAFC"/>
    <property type="match status" value="1"/>
</dbReference>
<dbReference type="RefSeq" id="WP_143913489.1">
    <property type="nucleotide sequence ID" value="NZ_VLNT01000007.1"/>
</dbReference>
<dbReference type="Pfam" id="PF13280">
    <property type="entry name" value="WYL"/>
    <property type="match status" value="1"/>
</dbReference>
<feature type="domain" description="WYL" evidence="2">
    <location>
        <begin position="139"/>
        <end position="203"/>
    </location>
</feature>
<accession>A0A554S922</accession>
<dbReference type="Gene3D" id="1.10.10.10">
    <property type="entry name" value="Winged helix-like DNA-binding domain superfamily/Winged helix DNA-binding domain"/>
    <property type="match status" value="1"/>
</dbReference>
<organism evidence="3 4">
    <name type="scientific">Aeromicrobium piscarium</name>
    <dbReference type="NCBI Taxonomy" id="2590901"/>
    <lineage>
        <taxon>Bacteria</taxon>
        <taxon>Bacillati</taxon>
        <taxon>Actinomycetota</taxon>
        <taxon>Actinomycetes</taxon>
        <taxon>Propionibacteriales</taxon>
        <taxon>Nocardioidaceae</taxon>
        <taxon>Aeromicrobium</taxon>
    </lineage>
</organism>
<dbReference type="PANTHER" id="PTHR34580">
    <property type="match status" value="1"/>
</dbReference>
<evidence type="ECO:0000259" key="1">
    <source>
        <dbReference type="Pfam" id="PF08279"/>
    </source>
</evidence>
<dbReference type="AlphaFoldDB" id="A0A554S922"/>
<protein>
    <submittedName>
        <fullName evidence="3">YafY family transcriptional regulator</fullName>
    </submittedName>
</protein>
<dbReference type="InterPro" id="IPR036388">
    <property type="entry name" value="WH-like_DNA-bd_sf"/>
</dbReference>
<proteinExistence type="predicted"/>
<dbReference type="PROSITE" id="PS52050">
    <property type="entry name" value="WYL"/>
    <property type="match status" value="1"/>
</dbReference>